<name>A0ABT6G1Y7_9FLAO</name>
<evidence type="ECO:0000256" key="1">
    <source>
        <dbReference type="SAM" id="MobiDB-lite"/>
    </source>
</evidence>
<gene>
    <name evidence="3" type="ORF">P7122_08645</name>
</gene>
<sequence length="418" mass="45118">MKKLIVLSLFLLTVFSCGDEVEFNTPAFQGSLDGTSWRAKAFSASIDENGFLTLFGTNNIETLELTIPTVAVGVYVFGDVNTIEARFTTADGTVYSTNYRPHPDVSVYPEYGEIRLNEIDNNRFTGTFRFTAFNESGLRSVNFTGLTGETGVDPVTGQSGPIYGGVFYRVPLISGSIPADPITCVDAQMATDIAEAAYDLAQQPGENGFIDATEFEAACDAYRQALVTQQGYCGDLDDSIQQMIDDLGACQISCEMATTNRNEAEVQYNTATMGEFDEKCAQYQLYLQEQIYYCGDEDGTIQAEIDSLDCGDDDGDGVPNVFEDFNGDGDLTNDDTDGDGVANYLDNDDDGDGVPTSVELQLDEDGNPTDTDGDGDADYLDTDDDGDGILTINEDANMDGDPTNDDTDGDGVPDYLQA</sequence>
<feature type="compositionally biased region" description="Acidic residues" evidence="1">
    <location>
        <begin position="396"/>
        <end position="411"/>
    </location>
</feature>
<reference evidence="3 4" key="1">
    <citation type="submission" date="2023-03" db="EMBL/GenBank/DDBJ databases">
        <title>Strain YYF002 represents a novel species in the genus Winogradskyella isolated from seawater.</title>
        <authorList>
            <person name="Fu Z.-Y."/>
        </authorList>
    </citation>
    <scope>NUCLEOTIDE SEQUENCE [LARGE SCALE GENOMIC DNA]</scope>
    <source>
        <strain evidence="3 4">YYF002</strain>
    </source>
</reference>
<feature type="signal peptide" evidence="2">
    <location>
        <begin position="1"/>
        <end position="18"/>
    </location>
</feature>
<keyword evidence="4" id="KW-1185">Reference proteome</keyword>
<protein>
    <submittedName>
        <fullName evidence="3">DUF6252 family protein</fullName>
    </submittedName>
</protein>
<dbReference type="InterPro" id="IPR046219">
    <property type="entry name" value="DUF6252"/>
</dbReference>
<dbReference type="RefSeq" id="WP_278005390.1">
    <property type="nucleotide sequence ID" value="NZ_JARSBN010000004.1"/>
</dbReference>
<feature type="compositionally biased region" description="Acidic residues" evidence="1">
    <location>
        <begin position="361"/>
        <end position="387"/>
    </location>
</feature>
<dbReference type="Pfam" id="PF19765">
    <property type="entry name" value="DUF6252"/>
    <property type="match status" value="1"/>
</dbReference>
<comment type="caution">
    <text evidence="3">The sequence shown here is derived from an EMBL/GenBank/DDBJ whole genome shotgun (WGS) entry which is preliminary data.</text>
</comment>
<keyword evidence="2" id="KW-0732">Signal</keyword>
<feature type="compositionally biased region" description="Acidic residues" evidence="1">
    <location>
        <begin position="325"/>
        <end position="338"/>
    </location>
</feature>
<proteinExistence type="predicted"/>
<evidence type="ECO:0000313" key="3">
    <source>
        <dbReference type="EMBL" id="MDG4715937.1"/>
    </source>
</evidence>
<accession>A0ABT6G1Y7</accession>
<evidence type="ECO:0000256" key="2">
    <source>
        <dbReference type="SAM" id="SignalP"/>
    </source>
</evidence>
<evidence type="ECO:0000313" key="4">
    <source>
        <dbReference type="Proteomes" id="UP001529085"/>
    </source>
</evidence>
<organism evidence="3 4">
    <name type="scientific">Winogradskyella marincola</name>
    <dbReference type="NCBI Taxonomy" id="3037795"/>
    <lineage>
        <taxon>Bacteria</taxon>
        <taxon>Pseudomonadati</taxon>
        <taxon>Bacteroidota</taxon>
        <taxon>Flavobacteriia</taxon>
        <taxon>Flavobacteriales</taxon>
        <taxon>Flavobacteriaceae</taxon>
        <taxon>Winogradskyella</taxon>
    </lineage>
</organism>
<feature type="region of interest" description="Disordered" evidence="1">
    <location>
        <begin position="310"/>
        <end position="418"/>
    </location>
</feature>
<feature type="chain" id="PRO_5046233462" evidence="2">
    <location>
        <begin position="19"/>
        <end position="418"/>
    </location>
</feature>
<dbReference type="PROSITE" id="PS51257">
    <property type="entry name" value="PROKAR_LIPOPROTEIN"/>
    <property type="match status" value="1"/>
</dbReference>
<dbReference type="Proteomes" id="UP001529085">
    <property type="component" value="Unassembled WGS sequence"/>
</dbReference>
<dbReference type="EMBL" id="JARSBN010000004">
    <property type="protein sequence ID" value="MDG4715937.1"/>
    <property type="molecule type" value="Genomic_DNA"/>
</dbReference>